<dbReference type="Proteomes" id="UP000265520">
    <property type="component" value="Unassembled WGS sequence"/>
</dbReference>
<proteinExistence type="predicted"/>
<name>A0A392VRM8_9FABA</name>
<accession>A0A392VRM8</accession>
<evidence type="ECO:0000313" key="2">
    <source>
        <dbReference type="Proteomes" id="UP000265520"/>
    </source>
</evidence>
<sequence>MRFAPSFYDDPRGALFKLSQRGSVNQYLTEFER</sequence>
<comment type="caution">
    <text evidence="1">The sequence shown here is derived from an EMBL/GenBank/DDBJ whole genome shotgun (WGS) entry which is preliminary data.</text>
</comment>
<protein>
    <submittedName>
        <fullName evidence="1">Retrovirus-related pol polyprotein from transposon</fullName>
    </submittedName>
</protein>
<feature type="non-terminal residue" evidence="1">
    <location>
        <position position="33"/>
    </location>
</feature>
<reference evidence="1 2" key="1">
    <citation type="journal article" date="2018" name="Front. Plant Sci.">
        <title>Red Clover (Trifolium pratense) and Zigzag Clover (T. medium) - A Picture of Genomic Similarities and Differences.</title>
        <authorList>
            <person name="Dluhosova J."/>
            <person name="Istvanek J."/>
            <person name="Nedelnik J."/>
            <person name="Repkova J."/>
        </authorList>
    </citation>
    <scope>NUCLEOTIDE SEQUENCE [LARGE SCALE GENOMIC DNA]</scope>
    <source>
        <strain evidence="2">cv. 10/8</strain>
        <tissue evidence="1">Leaf</tissue>
    </source>
</reference>
<organism evidence="1 2">
    <name type="scientific">Trifolium medium</name>
    <dbReference type="NCBI Taxonomy" id="97028"/>
    <lineage>
        <taxon>Eukaryota</taxon>
        <taxon>Viridiplantae</taxon>
        <taxon>Streptophyta</taxon>
        <taxon>Embryophyta</taxon>
        <taxon>Tracheophyta</taxon>
        <taxon>Spermatophyta</taxon>
        <taxon>Magnoliopsida</taxon>
        <taxon>eudicotyledons</taxon>
        <taxon>Gunneridae</taxon>
        <taxon>Pentapetalae</taxon>
        <taxon>rosids</taxon>
        <taxon>fabids</taxon>
        <taxon>Fabales</taxon>
        <taxon>Fabaceae</taxon>
        <taxon>Papilionoideae</taxon>
        <taxon>50 kb inversion clade</taxon>
        <taxon>NPAAA clade</taxon>
        <taxon>Hologalegina</taxon>
        <taxon>IRL clade</taxon>
        <taxon>Trifolieae</taxon>
        <taxon>Trifolium</taxon>
    </lineage>
</organism>
<dbReference type="AlphaFoldDB" id="A0A392VRM8"/>
<dbReference type="EMBL" id="LXQA011248235">
    <property type="protein sequence ID" value="MCI90567.1"/>
    <property type="molecule type" value="Genomic_DNA"/>
</dbReference>
<evidence type="ECO:0000313" key="1">
    <source>
        <dbReference type="EMBL" id="MCI90567.1"/>
    </source>
</evidence>
<keyword evidence="2" id="KW-1185">Reference proteome</keyword>